<proteinExistence type="predicted"/>
<dbReference type="Gene3D" id="2.60.120.260">
    <property type="entry name" value="Galactose-binding domain-like"/>
    <property type="match status" value="3"/>
</dbReference>
<dbReference type="GO" id="GO:0004553">
    <property type="term" value="F:hydrolase activity, hydrolyzing O-glycosyl compounds"/>
    <property type="evidence" value="ECO:0007669"/>
    <property type="project" value="InterPro"/>
</dbReference>
<dbReference type="InterPro" id="IPR016134">
    <property type="entry name" value="Dockerin_dom"/>
</dbReference>
<dbReference type="SUPFAM" id="SSF49785">
    <property type="entry name" value="Galactose-binding domain-like"/>
    <property type="match status" value="3"/>
</dbReference>
<evidence type="ECO:0000259" key="2">
    <source>
        <dbReference type="PROSITE" id="PS51766"/>
    </source>
</evidence>
<dbReference type="PROSITE" id="PS50022">
    <property type="entry name" value="FA58C_3"/>
    <property type="match status" value="3"/>
</dbReference>
<dbReference type="Gene3D" id="1.10.1330.10">
    <property type="entry name" value="Dockerin domain"/>
    <property type="match status" value="1"/>
</dbReference>
<dbReference type="GO" id="GO:0000272">
    <property type="term" value="P:polysaccharide catabolic process"/>
    <property type="evidence" value="ECO:0007669"/>
    <property type="project" value="InterPro"/>
</dbReference>
<dbReference type="EMBL" id="MT631361">
    <property type="protein sequence ID" value="QNO48786.1"/>
    <property type="molecule type" value="Genomic_DNA"/>
</dbReference>
<reference evidence="3" key="1">
    <citation type="submission" date="2020-06" db="EMBL/GenBank/DDBJ databases">
        <title>Unique genomic features of the anaerobic methanotrophic archaea.</title>
        <authorList>
            <person name="Chadwick G.L."/>
            <person name="Skennerton C.T."/>
            <person name="Laso-Perez R."/>
            <person name="Leu A.O."/>
            <person name="Speth D.R."/>
            <person name="Yu H."/>
            <person name="Morgan-Lang C."/>
            <person name="Hatzenpichler R."/>
            <person name="Goudeau D."/>
            <person name="Malmstrom R."/>
            <person name="Brazelton W.J."/>
            <person name="Woyke T."/>
            <person name="Hallam S.J."/>
            <person name="Tyson G.W."/>
            <person name="Wegener G."/>
            <person name="Boetius A."/>
            <person name="Orphan V."/>
        </authorList>
    </citation>
    <scope>NUCLEOTIDE SEQUENCE</scope>
</reference>
<feature type="domain" description="Dockerin" evidence="2">
    <location>
        <begin position="793"/>
        <end position="858"/>
    </location>
</feature>
<evidence type="ECO:0008006" key="4">
    <source>
        <dbReference type="Google" id="ProtNLM"/>
    </source>
</evidence>
<accession>A0A7G9YLA2</accession>
<sequence>MSSYDETTPQERLEHQAFLGSEVTEFWRRERWDGIAPFVYLGSNTGATANWFLDIRNLTVKPMMDSLKKAFAPFGVSIELWDRHFFINETRTINVYVFNDHSVNKSGTLNYKIINKTSTEVFFEGKISVDVPVGGMEIIPINWTMPSSNGTYYLNASLIENETIVGSSEKIAHVFDEPTVPDNLSAAKIMVYDPDDEIYNYLNRTGLNVSKFDGSELMEQDILILGEGALSDGNYSLRMAGITEFIQKGHSVLVMEPCYDVQDDDSHETGLRVVDNLSILVIGKEKGNYESHVFWEDQNFSVWNGIDKEHLKMFNGGLGGEIVDSSKDVVPLQKIVKHAKCGRDLKIPALMETNYSNGTVVFSRIQVRGRLADEADPLAKLHWSKANVESANASSVESPEYSPDKAIDCPPSTRWSSNFSDPQWITLTLCEEQEISKVILSWERAYGKSYNISASTDGENWTEVYSTNNSDGGVNEIIFNPVSTRYVRMYGIERANEEWGYSLWSFEVYYSDKLYSRRVDPVAQQYLLNLLSTYLNKAPVIFLCPQAVASSFEGLGLEPDKAIDGNRSTRWSSERSDPQWIIVNLCSMQPVNKVILEWETAYGKEYEILVSVDGVNWTEVYCTTNGDGGIDEIFFNTVNAHYVKMLGIQRGTNYGYSLWEFETYNSGDVLSIIDANASSVGGPGLEPENVFDGDLNTRWSSNWTDDEWIYVDLGEVRTFNTVELVWEAAYGKAYEIQISDDCTNWTPVWNVTNGDGGTDILYVGCNSARYVKMKGIERGTEWGYSLLEFKVLFLVPTGDLNCDGEITPADAVIALQIAAGSRLCDDAALAAADVNDDGRVTSLDALMILQAAAHAIDL</sequence>
<dbReference type="InterPro" id="IPR000421">
    <property type="entry name" value="FA58C"/>
</dbReference>
<evidence type="ECO:0000313" key="3">
    <source>
        <dbReference type="EMBL" id="QNO48786.1"/>
    </source>
</evidence>
<dbReference type="InterPro" id="IPR036439">
    <property type="entry name" value="Dockerin_dom_sf"/>
</dbReference>
<protein>
    <recommendedName>
        <fullName evidence="4">F5/8 type C domain-containing protein</fullName>
    </recommendedName>
</protein>
<gene>
    <name evidence="3" type="ORF">BEOMFINI_00025</name>
</gene>
<dbReference type="InterPro" id="IPR008979">
    <property type="entry name" value="Galactose-bd-like_sf"/>
</dbReference>
<organism evidence="3">
    <name type="scientific">Candidatus Methanogaster sp. ANME-2c ERB4</name>
    <dbReference type="NCBI Taxonomy" id="2759911"/>
    <lineage>
        <taxon>Archaea</taxon>
        <taxon>Methanobacteriati</taxon>
        <taxon>Methanobacteriota</taxon>
        <taxon>Stenosarchaea group</taxon>
        <taxon>Methanomicrobia</taxon>
        <taxon>Methanosarcinales</taxon>
        <taxon>ANME-2 cluster</taxon>
        <taxon>Candidatus Methanogasteraceae</taxon>
        <taxon>Candidatus Methanogaster</taxon>
    </lineage>
</organism>
<feature type="domain" description="F5/8 type C" evidence="1">
    <location>
        <begin position="375"/>
        <end position="511"/>
    </location>
</feature>
<dbReference type="SUPFAM" id="SSF63446">
    <property type="entry name" value="Type I dockerin domain"/>
    <property type="match status" value="1"/>
</dbReference>
<dbReference type="AlphaFoldDB" id="A0A7G9YLA2"/>
<dbReference type="Pfam" id="PF00754">
    <property type="entry name" value="F5_F8_type_C"/>
    <property type="match status" value="3"/>
</dbReference>
<dbReference type="InterPro" id="IPR002105">
    <property type="entry name" value="Dockerin_1_rpt"/>
</dbReference>
<dbReference type="PROSITE" id="PS51766">
    <property type="entry name" value="DOCKERIN"/>
    <property type="match status" value="1"/>
</dbReference>
<evidence type="ECO:0000259" key="1">
    <source>
        <dbReference type="PROSITE" id="PS50022"/>
    </source>
</evidence>
<feature type="domain" description="F5/8 type C" evidence="1">
    <location>
        <begin position="692"/>
        <end position="794"/>
    </location>
</feature>
<name>A0A7G9YLA2_9EURY</name>
<feature type="domain" description="F5/8 type C" evidence="1">
    <location>
        <begin position="523"/>
        <end position="666"/>
    </location>
</feature>
<dbReference type="Pfam" id="PF00404">
    <property type="entry name" value="Dockerin_1"/>
    <property type="match status" value="1"/>
</dbReference>